<name>A0A1F5PKA5_9BACT</name>
<dbReference type="GO" id="GO:0016301">
    <property type="term" value="F:kinase activity"/>
    <property type="evidence" value="ECO:0007669"/>
    <property type="project" value="InterPro"/>
</dbReference>
<evidence type="ECO:0000313" key="4">
    <source>
        <dbReference type="Proteomes" id="UP000177682"/>
    </source>
</evidence>
<dbReference type="NCBIfam" id="TIGR01550">
    <property type="entry name" value="DOC_P1"/>
    <property type="match status" value="1"/>
</dbReference>
<dbReference type="InterPro" id="IPR011204">
    <property type="entry name" value="Virulence_RhuM-like"/>
</dbReference>
<protein>
    <recommendedName>
        <fullName evidence="2">Fido domain-containing protein</fullName>
    </recommendedName>
</protein>
<dbReference type="PROSITE" id="PS51459">
    <property type="entry name" value="FIDO"/>
    <property type="match status" value="1"/>
</dbReference>
<dbReference type="InterPro" id="IPR003812">
    <property type="entry name" value="Fido"/>
</dbReference>
<organism evidence="3 4">
    <name type="scientific">Candidatus Doudnabacteria bacterium RIFCSPHIGHO2_12_FULL_48_16</name>
    <dbReference type="NCBI Taxonomy" id="1817838"/>
    <lineage>
        <taxon>Bacteria</taxon>
        <taxon>Candidatus Doudnaibacteriota</taxon>
    </lineage>
</organism>
<dbReference type="SUPFAM" id="SSF140931">
    <property type="entry name" value="Fic-like"/>
    <property type="match status" value="1"/>
</dbReference>
<reference evidence="3 4" key="1">
    <citation type="journal article" date="2016" name="Nat. Commun.">
        <title>Thousands of microbial genomes shed light on interconnected biogeochemical processes in an aquifer system.</title>
        <authorList>
            <person name="Anantharaman K."/>
            <person name="Brown C.T."/>
            <person name="Hug L.A."/>
            <person name="Sharon I."/>
            <person name="Castelle C.J."/>
            <person name="Probst A.J."/>
            <person name="Thomas B.C."/>
            <person name="Singh A."/>
            <person name="Wilkins M.J."/>
            <person name="Karaoz U."/>
            <person name="Brodie E.L."/>
            <person name="Williams K.H."/>
            <person name="Hubbard S.S."/>
            <person name="Banfield J.F."/>
        </authorList>
    </citation>
    <scope>NUCLEOTIDE SEQUENCE [LARGE SCALE GENOMIC DNA]</scope>
</reference>
<evidence type="ECO:0000259" key="2">
    <source>
        <dbReference type="PROSITE" id="PS51459"/>
    </source>
</evidence>
<dbReference type="Pfam" id="PF13310">
    <property type="entry name" value="Virulence_RhuM"/>
    <property type="match status" value="1"/>
</dbReference>
<evidence type="ECO:0000256" key="1">
    <source>
        <dbReference type="SAM" id="Coils"/>
    </source>
</evidence>
<feature type="coiled-coil region" evidence="1">
    <location>
        <begin position="119"/>
        <end position="146"/>
    </location>
</feature>
<dbReference type="InterPro" id="IPR036597">
    <property type="entry name" value="Fido-like_dom_sf"/>
</dbReference>
<dbReference type="Proteomes" id="UP000177682">
    <property type="component" value="Unassembled WGS sequence"/>
</dbReference>
<dbReference type="InterPro" id="IPR053737">
    <property type="entry name" value="Type_II_TA_Toxin"/>
</dbReference>
<dbReference type="AlphaFoldDB" id="A0A1F5PKA5"/>
<dbReference type="Gene3D" id="1.20.120.1870">
    <property type="entry name" value="Fic/DOC protein, Fido domain"/>
    <property type="match status" value="1"/>
</dbReference>
<comment type="caution">
    <text evidence="3">The sequence shown here is derived from an EMBL/GenBank/DDBJ whole genome shotgun (WGS) entry which is preliminary data.</text>
</comment>
<dbReference type="InterPro" id="IPR006440">
    <property type="entry name" value="Doc"/>
</dbReference>
<keyword evidence="1" id="KW-0175">Coiled coil</keyword>
<evidence type="ECO:0000313" key="3">
    <source>
        <dbReference type="EMBL" id="OGE90356.1"/>
    </source>
</evidence>
<dbReference type="EMBL" id="MFEY01000007">
    <property type="protein sequence ID" value="OGE90356.1"/>
    <property type="molecule type" value="Genomic_DNA"/>
</dbReference>
<proteinExistence type="predicted"/>
<dbReference type="PANTHER" id="PTHR35810:SF1">
    <property type="entry name" value="CYTOPLASMIC PROTEIN"/>
    <property type="match status" value="1"/>
</dbReference>
<sequence length="329" mass="37867">MEIQENKGEIIIYKAESGPELQVKLEDETIWLNQAEIASLFDTDRSSIAKHIKNLIKSGELEEKSNVQNLHIANSDKPVKFYNLDFILSVGYRVNSKRATQFRIWATKHLRDYLLKGYLVNEKRLKENEEIKLKELQAAVGLMQQALEVKRLEGYEKELLNIITDYANTWLTFYQFDAGQLPLQGSKKSAKYLEYDQIKKAIIRFKQRLLKNEEASELFAQEVSEKLLSLLGNIKQSLGGQDVYPTLEEKAAHLLYFAVKNHPFVDGNKRIGALLFILFLVENNYLHNKKGERKINDAALTAVTLLVAESKPQQKEVMIKLIVNLINKK</sequence>
<dbReference type="PANTHER" id="PTHR35810">
    <property type="entry name" value="CYTOPLASMIC PROTEIN-RELATED"/>
    <property type="match status" value="1"/>
</dbReference>
<dbReference type="Pfam" id="PF02661">
    <property type="entry name" value="Fic"/>
    <property type="match status" value="1"/>
</dbReference>
<gene>
    <name evidence="3" type="ORF">A3E29_04710</name>
</gene>
<feature type="domain" description="Fido" evidence="2">
    <location>
        <begin position="193"/>
        <end position="324"/>
    </location>
</feature>
<accession>A0A1F5PKA5</accession>